<comment type="caution">
    <text evidence="1">The sequence shown here is derived from an EMBL/GenBank/DDBJ whole genome shotgun (WGS) entry which is preliminary data.</text>
</comment>
<evidence type="ECO:0000313" key="1">
    <source>
        <dbReference type="EMBL" id="RIE06279.1"/>
    </source>
</evidence>
<dbReference type="EMBL" id="QXIS01000017">
    <property type="protein sequence ID" value="RIE06279.1"/>
    <property type="molecule type" value="Genomic_DNA"/>
</dbReference>
<evidence type="ECO:0000313" key="2">
    <source>
        <dbReference type="Proteomes" id="UP000266328"/>
    </source>
</evidence>
<proteinExistence type="predicted"/>
<keyword evidence="2" id="KW-1185">Reference proteome</keyword>
<name>A0A398CYF4_9BACT</name>
<sequence length="202" mass="23922">MGSINVVAETHFFLKPKLILSLKGTSITEQGKKYVLGCSNCFEYWEKSRGERFFDMGTLIRLGTEIEKGLKYYYMEKMGYKNLQDLKNDRRCKRGIFQRVHPSTSRNTVVDLFMDQLEYDLNSNSKFRKIQQIMLYRNLYAHNSGLLDDEFLARYKELPSIDLPLPPETQKSCRYEDTYYFEPLEAIGDYIEDTRCFFKELP</sequence>
<dbReference type="RefSeq" id="WP_119088928.1">
    <property type="nucleotide sequence ID" value="NZ_QXIS01000017.1"/>
</dbReference>
<dbReference type="Proteomes" id="UP000266328">
    <property type="component" value="Unassembled WGS sequence"/>
</dbReference>
<protein>
    <submittedName>
        <fullName evidence="1">Uncharacterized protein</fullName>
    </submittedName>
</protein>
<dbReference type="AlphaFoldDB" id="A0A398CYF4"/>
<reference evidence="1 2" key="1">
    <citation type="submission" date="2018-09" db="EMBL/GenBank/DDBJ databases">
        <title>Discovery and Ecogenomic Context for Candidatus Cryosericales, a Global Caldiserica Order Active in Thawing Permafrost.</title>
        <authorList>
            <person name="Martinez M.A."/>
            <person name="Woodcroft B.J."/>
            <person name="Ignacio Espinoza J.C."/>
            <person name="Zayed A."/>
            <person name="Singleton C.M."/>
            <person name="Boyd J."/>
            <person name="Li Y.-F."/>
            <person name="Purvine S."/>
            <person name="Maughan H."/>
            <person name="Hodgkins S.B."/>
            <person name="Anderson D."/>
            <person name="Sederholm M."/>
            <person name="Temperton B."/>
            <person name="Saleska S.R."/>
            <person name="Tyson G.W."/>
            <person name="Rich V.I."/>
        </authorList>
    </citation>
    <scope>NUCLEOTIDE SEQUENCE [LARGE SCALE GENOMIC DNA]</scope>
    <source>
        <strain evidence="1 2">SMC7</strain>
    </source>
</reference>
<organism evidence="1 2">
    <name type="scientific">Candidatus Cryosericum terrychapinii</name>
    <dbReference type="NCBI Taxonomy" id="2290919"/>
    <lineage>
        <taxon>Bacteria</taxon>
        <taxon>Pseudomonadati</taxon>
        <taxon>Caldisericota/Cryosericota group</taxon>
        <taxon>Candidatus Cryosericota</taxon>
        <taxon>Candidatus Cryosericia</taxon>
        <taxon>Candidatus Cryosericales</taxon>
        <taxon>Candidatus Cryosericaceae</taxon>
        <taxon>Candidatus Cryosericum</taxon>
    </lineage>
</organism>
<accession>A0A398CYF4</accession>
<gene>
    <name evidence="1" type="ORF">SMC7_03170</name>
</gene>